<evidence type="ECO:0000256" key="5">
    <source>
        <dbReference type="ARBA" id="ARBA00022884"/>
    </source>
</evidence>
<dbReference type="Proteomes" id="UP000694867">
    <property type="component" value="Unplaced"/>
</dbReference>
<comment type="subcellular location">
    <subcellularLocation>
        <location evidence="1">Cytoplasm</location>
    </subcellularLocation>
</comment>
<dbReference type="SUPFAM" id="SSF140864">
    <property type="entry name" value="TROVE domain-like"/>
    <property type="match status" value="1"/>
</dbReference>
<dbReference type="GO" id="GO:0003723">
    <property type="term" value="F:RNA binding"/>
    <property type="evidence" value="ECO:0007669"/>
    <property type="project" value="UniProtKB-KW"/>
</dbReference>
<keyword evidence="6 9" id="KW-0687">Ribonucleoprotein</keyword>
<organism evidence="8 9">
    <name type="scientific">Galendromus occidentalis</name>
    <name type="common">western predatory mite</name>
    <dbReference type="NCBI Taxonomy" id="34638"/>
    <lineage>
        <taxon>Eukaryota</taxon>
        <taxon>Metazoa</taxon>
        <taxon>Ecdysozoa</taxon>
        <taxon>Arthropoda</taxon>
        <taxon>Chelicerata</taxon>
        <taxon>Arachnida</taxon>
        <taxon>Acari</taxon>
        <taxon>Parasitiformes</taxon>
        <taxon>Mesostigmata</taxon>
        <taxon>Gamasina</taxon>
        <taxon>Phytoseioidea</taxon>
        <taxon>Phytoseiidae</taxon>
        <taxon>Typhlodrominae</taxon>
        <taxon>Galendromus</taxon>
    </lineage>
</organism>
<dbReference type="InterPro" id="IPR036465">
    <property type="entry name" value="vWFA_dom_sf"/>
</dbReference>
<evidence type="ECO:0000256" key="6">
    <source>
        <dbReference type="ARBA" id="ARBA00023274"/>
    </source>
</evidence>
<dbReference type="PROSITE" id="PS50988">
    <property type="entry name" value="TROVE"/>
    <property type="match status" value="1"/>
</dbReference>
<keyword evidence="4" id="KW-0479">Metal-binding</keyword>
<evidence type="ECO:0000256" key="2">
    <source>
        <dbReference type="ARBA" id="ARBA00007814"/>
    </source>
</evidence>
<dbReference type="PANTHER" id="PTHR14202:SF0">
    <property type="entry name" value="RNA-BINDING PROTEIN RO60"/>
    <property type="match status" value="1"/>
</dbReference>
<dbReference type="InterPro" id="IPR040322">
    <property type="entry name" value="TROVE2"/>
</dbReference>
<dbReference type="SUPFAM" id="SSF53300">
    <property type="entry name" value="vWA-like"/>
    <property type="match status" value="1"/>
</dbReference>
<dbReference type="GO" id="GO:0046872">
    <property type="term" value="F:metal ion binding"/>
    <property type="evidence" value="ECO:0007669"/>
    <property type="project" value="UniProtKB-KW"/>
</dbReference>
<dbReference type="InterPro" id="IPR008858">
    <property type="entry name" value="TROVE_dom"/>
</dbReference>
<evidence type="ECO:0000313" key="9">
    <source>
        <dbReference type="RefSeq" id="XP_028967237.1"/>
    </source>
</evidence>
<sequence length="530" mass="59627">MSASSPGEEVSWRRLRRFLFMGSESNRYLRSKRHPCIDNAFTIKELIHRGRGLDVVVLILRYSTEKISICPEALAFSLAVCAQSTDIATKSAAYGALKQVCNTAATLFAFTKYMEDTQRPLTTGWGRAHRSSVKKWYLSHNTRELAEMVTKTVSRYRWSHRDVLRLAHVKPPSLGVSCVFRYVSRGFHDAKEKYGTCDDLEVKDTLTYLQAVYDLKQAPTAAQAAKVMKNNPLAVEHIPTRYLHARDVWLACMSRAPIESILEWLPHLAHSNLLRPSLGLLRIIMQRISCDSVMTNCPWDPCATYVLMRTICSTSIHSTLPPTPEVPPTARQLQEILYNLHMASFKQMRPTLKNYLIVTDVSNGMWHSGSAAHPVTAIEASILLAMSLCRQEGLVGGRVQALAFGRAGLHDLEINQKMTMADLLERCEEVDPGTASLCLPLRWASQRNNEFDVIIVCTDRQCNTVDTVHPAEALKDYRRICNVNDAKYVTCAWFSRGFAVAPPDEAGMLDVCCFDENIIKIIVNFALDNI</sequence>
<dbReference type="Pfam" id="PF05731">
    <property type="entry name" value="TROVE"/>
    <property type="match status" value="1"/>
</dbReference>
<gene>
    <name evidence="9" type="primary">LOC100898694</name>
</gene>
<evidence type="ECO:0000259" key="7">
    <source>
        <dbReference type="PROSITE" id="PS50988"/>
    </source>
</evidence>
<dbReference type="RefSeq" id="XP_028967237.1">
    <property type="nucleotide sequence ID" value="XM_029111404.1"/>
</dbReference>
<evidence type="ECO:0000256" key="1">
    <source>
        <dbReference type="ARBA" id="ARBA00004496"/>
    </source>
</evidence>
<dbReference type="GO" id="GO:0005737">
    <property type="term" value="C:cytoplasm"/>
    <property type="evidence" value="ECO:0007669"/>
    <property type="project" value="UniProtKB-SubCell"/>
</dbReference>
<protein>
    <submittedName>
        <fullName evidence="9">60 kDa SS-A/Ro ribonucleoprotein</fullName>
    </submittedName>
</protein>
<dbReference type="KEGG" id="goe:100898694"/>
<proteinExistence type="inferred from homology"/>
<name>A0AAJ7SEK2_9ACAR</name>
<dbReference type="Pfam" id="PF25045">
    <property type="entry name" value="vWA_Ro60"/>
    <property type="match status" value="1"/>
</dbReference>
<evidence type="ECO:0000256" key="3">
    <source>
        <dbReference type="ARBA" id="ARBA00022490"/>
    </source>
</evidence>
<accession>A0AAJ7SEK2</accession>
<dbReference type="GeneID" id="100898694"/>
<evidence type="ECO:0000256" key="4">
    <source>
        <dbReference type="ARBA" id="ARBA00022723"/>
    </source>
</evidence>
<evidence type="ECO:0000313" key="8">
    <source>
        <dbReference type="Proteomes" id="UP000694867"/>
    </source>
</evidence>
<dbReference type="Gene3D" id="3.40.50.410">
    <property type="entry name" value="von Willebrand factor, type A domain"/>
    <property type="match status" value="1"/>
</dbReference>
<keyword evidence="5" id="KW-0694">RNA-binding</keyword>
<reference evidence="9" key="1">
    <citation type="submission" date="2025-08" db="UniProtKB">
        <authorList>
            <consortium name="RefSeq"/>
        </authorList>
    </citation>
    <scope>IDENTIFICATION</scope>
</reference>
<comment type="similarity">
    <text evidence="2">Belongs to the Ro 60 kDa family.</text>
</comment>
<dbReference type="GO" id="GO:1990904">
    <property type="term" value="C:ribonucleoprotein complex"/>
    <property type="evidence" value="ECO:0007669"/>
    <property type="project" value="UniProtKB-KW"/>
</dbReference>
<feature type="domain" description="TROVE" evidence="7">
    <location>
        <begin position="1"/>
        <end position="353"/>
    </location>
</feature>
<dbReference type="PANTHER" id="PTHR14202">
    <property type="entry name" value="60 KDA RIBONUCLEOPROTEIN SSA/RO"/>
    <property type="match status" value="1"/>
</dbReference>
<dbReference type="AlphaFoldDB" id="A0AAJ7SEK2"/>
<dbReference type="InterPro" id="IPR056800">
    <property type="entry name" value="vWA_Ro60"/>
</dbReference>
<keyword evidence="3" id="KW-0963">Cytoplasm</keyword>
<dbReference type="InterPro" id="IPR037214">
    <property type="entry name" value="TROVE_dom_sf"/>
</dbReference>
<keyword evidence="8" id="KW-1185">Reference proteome</keyword>